<dbReference type="EMBL" id="CP011542">
    <property type="protein sequence ID" value="AKK05762.1"/>
    <property type="molecule type" value="Genomic_DNA"/>
</dbReference>
<gene>
    <name evidence="4" type="ORF">CMUST_07150</name>
</gene>
<evidence type="ECO:0000256" key="1">
    <source>
        <dbReference type="SAM" id="MobiDB-lite"/>
    </source>
</evidence>
<dbReference type="RefSeq" id="WP_052844577.1">
    <property type="nucleotide sequence ID" value="NZ_CP011542.1"/>
</dbReference>
<accession>A0A0G3H3U3</accession>
<feature type="region of interest" description="Disordered" evidence="1">
    <location>
        <begin position="33"/>
        <end position="54"/>
    </location>
</feature>
<dbReference type="PROSITE" id="PS51257">
    <property type="entry name" value="PROKAR_LIPOPROTEIN"/>
    <property type="match status" value="1"/>
</dbReference>
<dbReference type="KEGG" id="cmv:CMUST_07150"/>
<organism evidence="4 5">
    <name type="scientific">Corynebacterium mustelae</name>
    <dbReference type="NCBI Taxonomy" id="571915"/>
    <lineage>
        <taxon>Bacteria</taxon>
        <taxon>Bacillati</taxon>
        <taxon>Actinomycetota</taxon>
        <taxon>Actinomycetes</taxon>
        <taxon>Mycobacteriales</taxon>
        <taxon>Corynebacteriaceae</taxon>
        <taxon>Corynebacterium</taxon>
    </lineage>
</organism>
<reference evidence="4 5" key="1">
    <citation type="journal article" date="2015" name="Genome Announc.">
        <title>Complete Genome Sequence of the Type Strain Corynebacterium mustelae DSM 45274, Isolated from Various Tissues of a Male Ferret with Lethal Sepsis.</title>
        <authorList>
            <person name="Ruckert C."/>
            <person name="Eimer J."/>
            <person name="Winkler A."/>
            <person name="Tauch A."/>
        </authorList>
    </citation>
    <scope>NUCLEOTIDE SEQUENCE [LARGE SCALE GENOMIC DNA]</scope>
    <source>
        <strain evidence="4 5">DSM 45274</strain>
    </source>
</reference>
<feature type="chain" id="PRO_5039119405" evidence="2">
    <location>
        <begin position="23"/>
        <end position="314"/>
    </location>
</feature>
<dbReference type="InterPro" id="IPR025389">
    <property type="entry name" value="DUF4300"/>
</dbReference>
<feature type="domain" description="DUF4300" evidence="3">
    <location>
        <begin position="63"/>
        <end position="311"/>
    </location>
</feature>
<dbReference type="PATRIC" id="fig|571915.4.peg.1527"/>
<dbReference type="Proteomes" id="UP000035199">
    <property type="component" value="Chromosome"/>
</dbReference>
<reference evidence="5" key="2">
    <citation type="submission" date="2015-05" db="EMBL/GenBank/DDBJ databases">
        <title>Complete genome sequence of Corynebacterium mustelae DSM 45274, isolated from various tissues of a male ferret with lethal sepsis.</title>
        <authorList>
            <person name="Ruckert C."/>
            <person name="Albersmeier A."/>
            <person name="Winkler A."/>
            <person name="Tauch A."/>
        </authorList>
    </citation>
    <scope>NUCLEOTIDE SEQUENCE [LARGE SCALE GENOMIC DNA]</scope>
    <source>
        <strain evidence="5">DSM 45274</strain>
    </source>
</reference>
<proteinExistence type="predicted"/>
<evidence type="ECO:0000259" key="3">
    <source>
        <dbReference type="Pfam" id="PF14133"/>
    </source>
</evidence>
<evidence type="ECO:0000313" key="5">
    <source>
        <dbReference type="Proteomes" id="UP000035199"/>
    </source>
</evidence>
<name>A0A0G3H3U3_9CORY</name>
<evidence type="ECO:0000313" key="4">
    <source>
        <dbReference type="EMBL" id="AKK05762.1"/>
    </source>
</evidence>
<dbReference type="AlphaFoldDB" id="A0A0G3H3U3"/>
<keyword evidence="2" id="KW-0732">Signal</keyword>
<evidence type="ECO:0000256" key="2">
    <source>
        <dbReference type="SAM" id="SignalP"/>
    </source>
</evidence>
<sequence length="314" mass="34644">MFKLRRVAVIVGISVSVAVGLAACTEPSIVAETTSQRAEPAEPNATETGTDSLTPPELADVAVTNLVDEESKNEVRTALIAAGVPVESVDRFFAQVDLYNGTVAKNSLLPSGFRPYSADYALGAMSVLWDKRFPEFIGTNCRINTFLLAEDLVTINPQQSEPDSGLLFLDEDAIANAPAPLFSEEELAGFKQVFSQIETTRERDSNQHVANIQKFFRSKGISFVNPKVKIVSVFLHDTLDEKAKLFIGHVGVAVPHEEGILFVEKLAFDKPYQALKFRDYEQLNTYLRLLYDDGTELDYSQPVIFSNDEVLSIS</sequence>
<feature type="signal peptide" evidence="2">
    <location>
        <begin position="1"/>
        <end position="22"/>
    </location>
</feature>
<protein>
    <submittedName>
        <fullName evidence="4">Putative DUF4300 family protein</fullName>
    </submittedName>
</protein>
<dbReference type="Pfam" id="PF14133">
    <property type="entry name" value="DUF4300"/>
    <property type="match status" value="1"/>
</dbReference>
<keyword evidence="5" id="KW-1185">Reference proteome</keyword>
<dbReference type="OrthoDB" id="3267930at2"/>